<evidence type="ECO:0000259" key="3">
    <source>
        <dbReference type="Pfam" id="PF21057"/>
    </source>
</evidence>
<name>A0AAN8I3E1_9EURO</name>
<dbReference type="PANTHER" id="PTHR12925">
    <property type="entry name" value="HIKESHI FAMILY MEMBER"/>
    <property type="match status" value="1"/>
</dbReference>
<evidence type="ECO:0000259" key="2">
    <source>
        <dbReference type="Pfam" id="PF05603"/>
    </source>
</evidence>
<feature type="domain" description="Hikeshi-like C-terminal" evidence="3">
    <location>
        <begin position="128"/>
        <end position="182"/>
    </location>
</feature>
<dbReference type="EMBL" id="JAKLMC020000049">
    <property type="protein sequence ID" value="KAK5948320.1"/>
    <property type="molecule type" value="Genomic_DNA"/>
</dbReference>
<dbReference type="GO" id="GO:0006606">
    <property type="term" value="P:protein import into nucleus"/>
    <property type="evidence" value="ECO:0007669"/>
    <property type="project" value="TreeGrafter"/>
</dbReference>
<dbReference type="InterPro" id="IPR008493">
    <property type="entry name" value="Hikeshi-like_N"/>
</dbReference>
<sequence>MFSVILPGRPCMTDVQNVSSNQFAFSFPAAPHFSHIVVFMLPGNQLPDGTAAGVYLQLPGDQQFKFLGGLANEKQSAIFKVNVPEVAMNSAVNLGISVEPTANIEQQMMQLQSEKQANSTALVKTGPSTKVLAQRIISHAFNFISSFSGTVAGQEVVPLKSFQDWWTKFEQRIKNDPSFLERDQS</sequence>
<dbReference type="AlphaFoldDB" id="A0AAN8I3E1"/>
<dbReference type="Pfam" id="PF05603">
    <property type="entry name" value="Hikeshi-like_N"/>
    <property type="match status" value="1"/>
</dbReference>
<evidence type="ECO:0008006" key="6">
    <source>
        <dbReference type="Google" id="ProtNLM"/>
    </source>
</evidence>
<dbReference type="GO" id="GO:0061608">
    <property type="term" value="F:nuclear import signal receptor activity"/>
    <property type="evidence" value="ECO:0007669"/>
    <property type="project" value="TreeGrafter"/>
</dbReference>
<evidence type="ECO:0000313" key="4">
    <source>
        <dbReference type="EMBL" id="KAK5948320.1"/>
    </source>
</evidence>
<dbReference type="InterPro" id="IPR031318">
    <property type="entry name" value="OPI10"/>
</dbReference>
<keyword evidence="5" id="KW-1185">Reference proteome</keyword>
<evidence type="ECO:0000313" key="5">
    <source>
        <dbReference type="Proteomes" id="UP001316803"/>
    </source>
</evidence>
<dbReference type="Proteomes" id="UP001316803">
    <property type="component" value="Unassembled WGS sequence"/>
</dbReference>
<feature type="domain" description="Hikeshi-like N-terminal" evidence="2">
    <location>
        <begin position="5"/>
        <end position="114"/>
    </location>
</feature>
<organism evidence="4 5">
    <name type="scientific">Knufia fluminis</name>
    <dbReference type="NCBI Taxonomy" id="191047"/>
    <lineage>
        <taxon>Eukaryota</taxon>
        <taxon>Fungi</taxon>
        <taxon>Dikarya</taxon>
        <taxon>Ascomycota</taxon>
        <taxon>Pezizomycotina</taxon>
        <taxon>Eurotiomycetes</taxon>
        <taxon>Chaetothyriomycetidae</taxon>
        <taxon>Chaetothyriales</taxon>
        <taxon>Trichomeriaceae</taxon>
        <taxon>Knufia</taxon>
    </lineage>
</organism>
<dbReference type="GO" id="GO:0005829">
    <property type="term" value="C:cytosol"/>
    <property type="evidence" value="ECO:0007669"/>
    <property type="project" value="TreeGrafter"/>
</dbReference>
<dbReference type="PANTHER" id="PTHR12925:SF0">
    <property type="entry name" value="PROTEIN HIKESHI"/>
    <property type="match status" value="1"/>
</dbReference>
<comment type="caution">
    <text evidence="4">The sequence shown here is derived from an EMBL/GenBank/DDBJ whole genome shotgun (WGS) entry which is preliminary data.</text>
</comment>
<reference evidence="4 5" key="1">
    <citation type="submission" date="2022-12" db="EMBL/GenBank/DDBJ databases">
        <title>Genomic features and morphological characterization of a novel Knufia sp. strain isolated from spacecraft assembly facility.</title>
        <authorList>
            <person name="Teixeira M."/>
            <person name="Chander A.M."/>
            <person name="Stajich J.E."/>
            <person name="Venkateswaran K."/>
        </authorList>
    </citation>
    <scope>NUCLEOTIDE SEQUENCE [LARGE SCALE GENOMIC DNA]</scope>
    <source>
        <strain evidence="4 5">FJI-L2-BK-P2</strain>
    </source>
</reference>
<proteinExistence type="inferred from homology"/>
<protein>
    <recommendedName>
        <fullName evidence="6">Hikeshi-like domain-containing protein</fullName>
    </recommendedName>
</protein>
<dbReference type="InterPro" id="IPR048364">
    <property type="entry name" value="Hikeshi-like_C"/>
</dbReference>
<gene>
    <name evidence="4" type="ORF">OHC33_010630</name>
</gene>
<dbReference type="Pfam" id="PF21057">
    <property type="entry name" value="Hikeshi-like_C"/>
    <property type="match status" value="1"/>
</dbReference>
<comment type="similarity">
    <text evidence="1">Belongs to the OPI10 family.</text>
</comment>
<evidence type="ECO:0000256" key="1">
    <source>
        <dbReference type="ARBA" id="ARBA00006623"/>
    </source>
</evidence>
<dbReference type="GO" id="GO:0005634">
    <property type="term" value="C:nucleus"/>
    <property type="evidence" value="ECO:0007669"/>
    <property type="project" value="TreeGrafter"/>
</dbReference>
<accession>A0AAN8I3E1</accession>